<sequence>MVVVAVAGGTGGVGRTIIEELVQQAKHQVIVLTRGKPNLDPLLDKVQQVQVDYNDPTLLARVLDQHEVYTIISAIGIFSDETAQSQLNLIKAADLSLSTKRFMPSEYSFIQTEDLLSIDPSIKYWLAAADLLKQTTLQFTRVIPGFFLDYWGMPIARTNLQPFTFGINIAKCQAAIPGDGDDVICMTYTYDMATFMLRLLDEEDWPEFSVIVGDQITYNKLLQLAEEIRGKMFQVVYDSADKIRQGDVTVPAMPADTGYSSEELKEMTVLVSRLTIAGVFDLPHENRLNKRFPDIKTTKIKDFLQNTWKDYE</sequence>
<dbReference type="Gene3D" id="3.90.25.10">
    <property type="entry name" value="UDP-galactose 4-epimerase, domain 1"/>
    <property type="match status" value="1"/>
</dbReference>
<name>A0A5N7BWA3_PETAA</name>
<dbReference type="Proteomes" id="UP000326877">
    <property type="component" value="Unassembled WGS sequence"/>
</dbReference>
<organism evidence="5">
    <name type="scientific">Petromyces alliaceus</name>
    <name type="common">Aspergillus alliaceus</name>
    <dbReference type="NCBI Taxonomy" id="209559"/>
    <lineage>
        <taxon>Eukaryota</taxon>
        <taxon>Fungi</taxon>
        <taxon>Dikarya</taxon>
        <taxon>Ascomycota</taxon>
        <taxon>Pezizomycotina</taxon>
        <taxon>Eurotiomycetes</taxon>
        <taxon>Eurotiomycetidae</taxon>
        <taxon>Eurotiales</taxon>
        <taxon>Aspergillaceae</taxon>
        <taxon>Aspergillus</taxon>
        <taxon>Aspergillus subgen. Circumdati</taxon>
    </lineage>
</organism>
<evidence type="ECO:0000256" key="1">
    <source>
        <dbReference type="ARBA" id="ARBA00005725"/>
    </source>
</evidence>
<feature type="domain" description="NAD(P)-binding" evidence="4">
    <location>
        <begin position="8"/>
        <end position="149"/>
    </location>
</feature>
<accession>A0A5N7BWA3</accession>
<dbReference type="InterPro" id="IPR016040">
    <property type="entry name" value="NAD(P)-bd_dom"/>
</dbReference>
<evidence type="ECO:0000259" key="4">
    <source>
        <dbReference type="Pfam" id="PF13460"/>
    </source>
</evidence>
<gene>
    <name evidence="5" type="ORF">BDV23DRAFT_163787</name>
</gene>
<dbReference type="SUPFAM" id="SSF51735">
    <property type="entry name" value="NAD(P)-binding Rossmann-fold domains"/>
    <property type="match status" value="1"/>
</dbReference>
<dbReference type="PANTHER" id="PTHR47706:SF4">
    <property type="entry name" value="NMRA-LIKE DOMAIN-CONTAINING PROTEIN"/>
    <property type="match status" value="1"/>
</dbReference>
<evidence type="ECO:0000256" key="2">
    <source>
        <dbReference type="ARBA" id="ARBA00022857"/>
    </source>
</evidence>
<dbReference type="InterPro" id="IPR036291">
    <property type="entry name" value="NAD(P)-bd_dom_sf"/>
</dbReference>
<reference evidence="5" key="1">
    <citation type="submission" date="2019-04" db="EMBL/GenBank/DDBJ databases">
        <title>Friends and foes A comparative genomics studyof 23 Aspergillus species from section Flavi.</title>
        <authorList>
            <consortium name="DOE Joint Genome Institute"/>
            <person name="Kjaerbolling I."/>
            <person name="Vesth T."/>
            <person name="Frisvad J.C."/>
            <person name="Nybo J.L."/>
            <person name="Theobald S."/>
            <person name="Kildgaard S."/>
            <person name="Isbrandt T."/>
            <person name="Kuo A."/>
            <person name="Sato A."/>
            <person name="Lyhne E.K."/>
            <person name="Kogle M.E."/>
            <person name="Wiebenga A."/>
            <person name="Kun R.S."/>
            <person name="Lubbers R.J."/>
            <person name="Makela M.R."/>
            <person name="Barry K."/>
            <person name="Chovatia M."/>
            <person name="Clum A."/>
            <person name="Daum C."/>
            <person name="Haridas S."/>
            <person name="He G."/>
            <person name="LaButti K."/>
            <person name="Lipzen A."/>
            <person name="Mondo S."/>
            <person name="Riley R."/>
            <person name="Salamov A."/>
            <person name="Simmons B.A."/>
            <person name="Magnuson J.K."/>
            <person name="Henrissat B."/>
            <person name="Mortensen U.H."/>
            <person name="Larsen T.O."/>
            <person name="Devries R.P."/>
            <person name="Grigoriev I.V."/>
            <person name="Machida M."/>
            <person name="Baker S.E."/>
            <person name="Andersen M.R."/>
        </authorList>
    </citation>
    <scope>NUCLEOTIDE SEQUENCE [LARGE SCALE GENOMIC DNA]</scope>
    <source>
        <strain evidence="5">IBT 14317</strain>
    </source>
</reference>
<keyword evidence="2" id="KW-0521">NADP</keyword>
<dbReference type="PANTHER" id="PTHR47706">
    <property type="entry name" value="NMRA-LIKE FAMILY PROTEIN"/>
    <property type="match status" value="1"/>
</dbReference>
<evidence type="ECO:0000256" key="3">
    <source>
        <dbReference type="ARBA" id="ARBA00023002"/>
    </source>
</evidence>
<keyword evidence="3" id="KW-0560">Oxidoreductase</keyword>
<dbReference type="InterPro" id="IPR051609">
    <property type="entry name" value="NmrA/Isoflavone_reductase-like"/>
</dbReference>
<proteinExistence type="inferred from homology"/>
<dbReference type="OrthoDB" id="10000533at2759"/>
<dbReference type="AlphaFoldDB" id="A0A5N7BWA3"/>
<dbReference type="Pfam" id="PF13460">
    <property type="entry name" value="NAD_binding_10"/>
    <property type="match status" value="1"/>
</dbReference>
<evidence type="ECO:0000313" key="5">
    <source>
        <dbReference type="EMBL" id="KAE8386106.1"/>
    </source>
</evidence>
<dbReference type="GO" id="GO:0016491">
    <property type="term" value="F:oxidoreductase activity"/>
    <property type="evidence" value="ECO:0007669"/>
    <property type="project" value="UniProtKB-KW"/>
</dbReference>
<dbReference type="Gene3D" id="3.40.50.720">
    <property type="entry name" value="NAD(P)-binding Rossmann-like Domain"/>
    <property type="match status" value="1"/>
</dbReference>
<protein>
    <submittedName>
        <fullName evidence="5">NmrA-like family protein</fullName>
    </submittedName>
</protein>
<comment type="similarity">
    <text evidence="1">Belongs to the NmrA-type oxidoreductase family. Isoflavone reductase subfamily.</text>
</comment>
<dbReference type="EMBL" id="ML735318">
    <property type="protein sequence ID" value="KAE8386106.1"/>
    <property type="molecule type" value="Genomic_DNA"/>
</dbReference>